<dbReference type="AlphaFoldDB" id="A0A0D7AN37"/>
<feature type="compositionally biased region" description="Basic and acidic residues" evidence="5">
    <location>
        <begin position="659"/>
        <end position="683"/>
    </location>
</feature>
<feature type="region of interest" description="Disordered" evidence="5">
    <location>
        <begin position="955"/>
        <end position="980"/>
    </location>
</feature>
<feature type="domain" description="RanBP2-type" evidence="6">
    <location>
        <begin position="1060"/>
        <end position="1089"/>
    </location>
</feature>
<keyword evidence="3" id="KW-0862">Zinc</keyword>
<name>A0A0D7AN37_9AGAR</name>
<evidence type="ECO:0000256" key="4">
    <source>
        <dbReference type="PROSITE-ProRule" id="PRU00322"/>
    </source>
</evidence>
<feature type="compositionally biased region" description="Low complexity" evidence="5">
    <location>
        <begin position="438"/>
        <end position="450"/>
    </location>
</feature>
<feature type="region of interest" description="Disordered" evidence="5">
    <location>
        <begin position="30"/>
        <end position="66"/>
    </location>
</feature>
<evidence type="ECO:0000256" key="5">
    <source>
        <dbReference type="SAM" id="MobiDB-lite"/>
    </source>
</evidence>
<feature type="region of interest" description="Disordered" evidence="5">
    <location>
        <begin position="658"/>
        <end position="711"/>
    </location>
</feature>
<feature type="region of interest" description="Disordered" evidence="5">
    <location>
        <begin position="485"/>
        <end position="542"/>
    </location>
</feature>
<dbReference type="PROSITE" id="PS01358">
    <property type="entry name" value="ZF_RANBP2_1"/>
    <property type="match status" value="1"/>
</dbReference>
<feature type="region of interest" description="Disordered" evidence="5">
    <location>
        <begin position="248"/>
        <end position="452"/>
    </location>
</feature>
<dbReference type="Pfam" id="PF00641">
    <property type="entry name" value="Zn_ribbon_RanBP"/>
    <property type="match status" value="1"/>
</dbReference>
<feature type="compositionally biased region" description="Polar residues" evidence="5">
    <location>
        <begin position="122"/>
        <end position="133"/>
    </location>
</feature>
<evidence type="ECO:0000259" key="6">
    <source>
        <dbReference type="PROSITE" id="PS50199"/>
    </source>
</evidence>
<feature type="compositionally biased region" description="Low complexity" evidence="5">
    <location>
        <begin position="871"/>
        <end position="887"/>
    </location>
</feature>
<reference evidence="7 8" key="1">
    <citation type="journal article" date="2015" name="Fungal Genet. Biol.">
        <title>Evolution of novel wood decay mechanisms in Agaricales revealed by the genome sequences of Fistulina hepatica and Cylindrobasidium torrendii.</title>
        <authorList>
            <person name="Floudas D."/>
            <person name="Held B.W."/>
            <person name="Riley R."/>
            <person name="Nagy L.G."/>
            <person name="Koehler G."/>
            <person name="Ransdell A.S."/>
            <person name="Younus H."/>
            <person name="Chow J."/>
            <person name="Chiniquy J."/>
            <person name="Lipzen A."/>
            <person name="Tritt A."/>
            <person name="Sun H."/>
            <person name="Haridas S."/>
            <person name="LaButti K."/>
            <person name="Ohm R.A."/>
            <person name="Kues U."/>
            <person name="Blanchette R.A."/>
            <person name="Grigoriev I.V."/>
            <person name="Minto R.E."/>
            <person name="Hibbett D.S."/>
        </authorList>
    </citation>
    <scope>NUCLEOTIDE SEQUENCE [LARGE SCALE GENOMIC DNA]</scope>
    <source>
        <strain evidence="7 8">ATCC 64428</strain>
    </source>
</reference>
<organism evidence="7 8">
    <name type="scientific">Fistulina hepatica ATCC 64428</name>
    <dbReference type="NCBI Taxonomy" id="1128425"/>
    <lineage>
        <taxon>Eukaryota</taxon>
        <taxon>Fungi</taxon>
        <taxon>Dikarya</taxon>
        <taxon>Basidiomycota</taxon>
        <taxon>Agaricomycotina</taxon>
        <taxon>Agaricomycetes</taxon>
        <taxon>Agaricomycetidae</taxon>
        <taxon>Agaricales</taxon>
        <taxon>Fistulinaceae</taxon>
        <taxon>Fistulina</taxon>
    </lineage>
</organism>
<feature type="region of interest" description="Disordered" evidence="5">
    <location>
        <begin position="605"/>
        <end position="635"/>
    </location>
</feature>
<feature type="region of interest" description="Disordered" evidence="5">
    <location>
        <begin position="868"/>
        <end position="888"/>
    </location>
</feature>
<dbReference type="SMART" id="SM00547">
    <property type="entry name" value="ZnF_RBZ"/>
    <property type="match status" value="1"/>
</dbReference>
<keyword evidence="1" id="KW-0479">Metal-binding</keyword>
<evidence type="ECO:0000256" key="3">
    <source>
        <dbReference type="ARBA" id="ARBA00022833"/>
    </source>
</evidence>
<feature type="compositionally biased region" description="Polar residues" evidence="5">
    <location>
        <begin position="684"/>
        <end position="700"/>
    </location>
</feature>
<dbReference type="Gene3D" id="4.10.1060.10">
    <property type="entry name" value="Zinc finger, RanBP2-type"/>
    <property type="match status" value="1"/>
</dbReference>
<feature type="compositionally biased region" description="Polar residues" evidence="5">
    <location>
        <begin position="335"/>
        <end position="350"/>
    </location>
</feature>
<protein>
    <recommendedName>
        <fullName evidence="6">RanBP2-type domain-containing protein</fullName>
    </recommendedName>
</protein>
<evidence type="ECO:0000256" key="1">
    <source>
        <dbReference type="ARBA" id="ARBA00022723"/>
    </source>
</evidence>
<keyword evidence="2 4" id="KW-0863">Zinc-finger</keyword>
<evidence type="ECO:0000256" key="2">
    <source>
        <dbReference type="ARBA" id="ARBA00022771"/>
    </source>
</evidence>
<accession>A0A0D7AN37</accession>
<dbReference type="PROSITE" id="PS50199">
    <property type="entry name" value="ZF_RANBP2_2"/>
    <property type="match status" value="1"/>
</dbReference>
<dbReference type="Proteomes" id="UP000054144">
    <property type="component" value="Unassembled WGS sequence"/>
</dbReference>
<sequence length="1089" mass="113983">MASSDPSGAPPSDDGQLTVDATLDTLSALADIDKQRDSEVGRADNKSKKKSNKYAPYAPPKPGQQAGVMRTVVNATNANNNKFVPPPSRRRGGLWLFSKISQWLWGPTPEPEPAPPSPVSEQGDSSSAESMQVDSRPAAAQPTGICYQNGQLVQPNSLSGDIGIVCATRDFIMQRCDKGNLSVNDASDLVRFIDRQVESKLGTVPPVVHRSHATGSDSSPFTFAGSGSGFQSGERMVDLSTAITNTNTSTPVRKRTVPFPESGRSLTKNPNGTYVYGGAGSSRRSLSAQPSRSKNRFRSPAFGATNYTSEKTAMGSSPVTVFRMNGAANGDGPQPSKSTDGGIGVSSSHRSPGPALSPTRAALATANAPPSPSPVGPNSSLLPTGSTSFRLSSNQTAVFPSDTMRRGGFSFGGMTDLQPRDPVSFARSSSTAPNRPGSSSATHASTSSHTPTRVAVFMNELIKDSEPELNRRDIVNPYQRYINAPSRTGAVDKSNGKRQRLPTPTSTRSLPMTEVQKMAKGSKKRTASKMLEDEAQASGSRARVNDILKSKSLSAMDVITATVPEGSKRSRPPPSMMMMMTTPPGTVKAIEAPKNHAKAPEMIDLVSDDDESSPSKKARTESDAPPRIHYRGISDRRHEKPTLFFDYDGKPMVPGYWKYGEDDKKDEGTADKEQGVINREESKSNSSIPSGFNGPTSVSKSGDAGASSVTTASVSSNTCTPFIFGSSSSTTTPFTFAVSNLGGANRSNLKFSASGPGASSGTLKFTGYIPPSASSSSSAFESTNLDSSSTTNVISGASSSAFLITPSVTPGTLNGVSSSRSRVQVPSRPTFDFTCKTGTRLSLQEPSSPKKVAPITFAPKNPSKLREVYKAPSASSSPSSTPNASPAVNHGTSTVFVPAPALVSSPFASTNRTAPSDFISSSPAPAGNFSITSARTVALAVPVNELPTFHLSSPHSLTAMSPPSAPSGNGAVDAVNSQREVRQHQIKDNVAHMPLADLSSFELTYSPISDVGLSATQLPADSSATSIGIAATSTSVSEPPPARVAPTGFNWAAAGMAPPKPSDQWTCPVCSLSNPASATKCQVCEADRQ</sequence>
<evidence type="ECO:0000313" key="7">
    <source>
        <dbReference type="EMBL" id="KIY53002.1"/>
    </source>
</evidence>
<proteinExistence type="predicted"/>
<feature type="region of interest" description="Disordered" evidence="5">
    <location>
        <begin position="106"/>
        <end position="140"/>
    </location>
</feature>
<dbReference type="GO" id="GO:0008270">
    <property type="term" value="F:zinc ion binding"/>
    <property type="evidence" value="ECO:0007669"/>
    <property type="project" value="UniProtKB-KW"/>
</dbReference>
<dbReference type="InterPro" id="IPR001876">
    <property type="entry name" value="Znf_RanBP2"/>
</dbReference>
<feature type="compositionally biased region" description="Polar residues" evidence="5">
    <location>
        <begin position="305"/>
        <end position="319"/>
    </location>
</feature>
<feature type="compositionally biased region" description="Pro residues" evidence="5">
    <location>
        <begin position="108"/>
        <end position="118"/>
    </location>
</feature>
<feature type="compositionally biased region" description="Basic and acidic residues" evidence="5">
    <location>
        <begin position="31"/>
        <end position="46"/>
    </location>
</feature>
<dbReference type="EMBL" id="KN881629">
    <property type="protein sequence ID" value="KIY53002.1"/>
    <property type="molecule type" value="Genomic_DNA"/>
</dbReference>
<dbReference type="OrthoDB" id="79830at2759"/>
<keyword evidence="8" id="KW-1185">Reference proteome</keyword>
<gene>
    <name evidence="7" type="ORF">FISHEDRAFT_55639</name>
</gene>
<evidence type="ECO:0000313" key="8">
    <source>
        <dbReference type="Proteomes" id="UP000054144"/>
    </source>
</evidence>
<feature type="compositionally biased region" description="Polar residues" evidence="5">
    <location>
        <begin position="426"/>
        <end position="437"/>
    </location>
</feature>
<feature type="compositionally biased region" description="Basic and acidic residues" evidence="5">
    <location>
        <begin position="618"/>
        <end position="635"/>
    </location>
</feature>
<feature type="compositionally biased region" description="Polar residues" evidence="5">
    <location>
        <begin position="384"/>
        <end position="398"/>
    </location>
</feature>